<comment type="similarity">
    <text evidence="1">Belongs to the thioredoxin family. DsbA subfamily.</text>
</comment>
<protein>
    <submittedName>
        <fullName evidence="8">Protein-disulfide isomerase</fullName>
    </submittedName>
</protein>
<dbReference type="GO" id="GO:0016853">
    <property type="term" value="F:isomerase activity"/>
    <property type="evidence" value="ECO:0007669"/>
    <property type="project" value="UniProtKB-KW"/>
</dbReference>
<gene>
    <name evidence="8" type="ORF">JOC27_002411</name>
</gene>
<feature type="domain" description="Thioredoxin-like fold" evidence="7">
    <location>
        <begin position="72"/>
        <end position="240"/>
    </location>
</feature>
<evidence type="ECO:0000256" key="4">
    <source>
        <dbReference type="ARBA" id="ARBA00023157"/>
    </source>
</evidence>
<feature type="transmembrane region" description="Helical" evidence="6">
    <location>
        <begin position="23"/>
        <end position="45"/>
    </location>
</feature>
<dbReference type="InterPro" id="IPR012336">
    <property type="entry name" value="Thioredoxin-like_fold"/>
</dbReference>
<keyword evidence="8" id="KW-0413">Isomerase</keyword>
<evidence type="ECO:0000313" key="9">
    <source>
        <dbReference type="Proteomes" id="UP000823201"/>
    </source>
</evidence>
<keyword evidence="6" id="KW-1133">Transmembrane helix</keyword>
<evidence type="ECO:0000256" key="5">
    <source>
        <dbReference type="ARBA" id="ARBA00023284"/>
    </source>
</evidence>
<organism evidence="8 9">
    <name type="scientific">Sporolactobacillus spathodeae</name>
    <dbReference type="NCBI Taxonomy" id="1465502"/>
    <lineage>
        <taxon>Bacteria</taxon>
        <taxon>Bacillati</taxon>
        <taxon>Bacillota</taxon>
        <taxon>Bacilli</taxon>
        <taxon>Bacillales</taxon>
        <taxon>Sporolactobacillaceae</taxon>
        <taxon>Sporolactobacillus</taxon>
    </lineage>
</organism>
<dbReference type="InterPro" id="IPR036249">
    <property type="entry name" value="Thioredoxin-like_sf"/>
</dbReference>
<name>A0ABS2QB39_9BACL</name>
<evidence type="ECO:0000256" key="6">
    <source>
        <dbReference type="SAM" id="Phobius"/>
    </source>
</evidence>
<evidence type="ECO:0000256" key="2">
    <source>
        <dbReference type="ARBA" id="ARBA00022729"/>
    </source>
</evidence>
<dbReference type="SUPFAM" id="SSF52833">
    <property type="entry name" value="Thioredoxin-like"/>
    <property type="match status" value="1"/>
</dbReference>
<keyword evidence="4" id="KW-1015">Disulfide bond</keyword>
<comment type="caution">
    <text evidence="8">The sequence shown here is derived from an EMBL/GenBank/DDBJ whole genome shotgun (WGS) entry which is preliminary data.</text>
</comment>
<evidence type="ECO:0000256" key="1">
    <source>
        <dbReference type="ARBA" id="ARBA00005791"/>
    </source>
</evidence>
<dbReference type="Proteomes" id="UP000823201">
    <property type="component" value="Unassembled WGS sequence"/>
</dbReference>
<keyword evidence="6" id="KW-0472">Membrane</keyword>
<evidence type="ECO:0000256" key="3">
    <source>
        <dbReference type="ARBA" id="ARBA00023002"/>
    </source>
</evidence>
<evidence type="ECO:0000259" key="7">
    <source>
        <dbReference type="Pfam" id="PF13462"/>
    </source>
</evidence>
<keyword evidence="5" id="KW-0676">Redox-active center</keyword>
<dbReference type="Gene3D" id="3.40.30.10">
    <property type="entry name" value="Glutaredoxin"/>
    <property type="match status" value="1"/>
</dbReference>
<dbReference type="PANTHER" id="PTHR13887">
    <property type="entry name" value="GLUTATHIONE S-TRANSFERASE KAPPA"/>
    <property type="match status" value="1"/>
</dbReference>
<dbReference type="PANTHER" id="PTHR13887:SF14">
    <property type="entry name" value="DISULFIDE BOND FORMATION PROTEIN D"/>
    <property type="match status" value="1"/>
</dbReference>
<reference evidence="8 9" key="1">
    <citation type="submission" date="2021-01" db="EMBL/GenBank/DDBJ databases">
        <title>Genomic Encyclopedia of Type Strains, Phase IV (KMG-IV): sequencing the most valuable type-strain genomes for metagenomic binning, comparative biology and taxonomic classification.</title>
        <authorList>
            <person name="Goeker M."/>
        </authorList>
    </citation>
    <scope>NUCLEOTIDE SEQUENCE [LARGE SCALE GENOMIC DNA]</scope>
    <source>
        <strain evidence="8 9">DSM 100968</strain>
    </source>
</reference>
<proteinExistence type="inferred from homology"/>
<keyword evidence="3" id="KW-0560">Oxidoreductase</keyword>
<accession>A0ABS2QB39</accession>
<sequence length="247" mass="28140">MSDKDKKEQATEEQIEKRRKRSIVLFSSIVVLLLIAAIFFMIFSVQQKEQVKPIKKQETHRVAQTAPIDYDDQPFIGSTNVPVRLAVFSDYRCPYCKRFDQQILPVLNKEYVQTNKVSVYFYNYVVLGPGSNLAANAAEIVYQQNPKAFFTFNQALFQAQGSEQKQWVTEKLLIQLAKKTVPSIDIKAFQEALHQKSRQQAVDNDNAIAEQLGVTGTPTIMINGKISKNALNLKQLRVEINQAIKKN</sequence>
<dbReference type="Pfam" id="PF13462">
    <property type="entry name" value="Thioredoxin_4"/>
    <property type="match status" value="1"/>
</dbReference>
<evidence type="ECO:0000313" key="8">
    <source>
        <dbReference type="EMBL" id="MBM7658948.1"/>
    </source>
</evidence>
<keyword evidence="2" id="KW-0732">Signal</keyword>
<dbReference type="EMBL" id="JAFBEV010000028">
    <property type="protein sequence ID" value="MBM7658948.1"/>
    <property type="molecule type" value="Genomic_DNA"/>
</dbReference>
<keyword evidence="6" id="KW-0812">Transmembrane</keyword>
<dbReference type="RefSeq" id="WP_205007493.1">
    <property type="nucleotide sequence ID" value="NZ_CBCRXA010000005.1"/>
</dbReference>
<keyword evidence="9" id="KW-1185">Reference proteome</keyword>